<dbReference type="InterPro" id="IPR050272">
    <property type="entry name" value="Isochorismatase-like_hydrls"/>
</dbReference>
<organism evidence="4 5">
    <name type="scientific">Streptomyces qinglanensis</name>
    <dbReference type="NCBI Taxonomy" id="943816"/>
    <lineage>
        <taxon>Bacteria</taxon>
        <taxon>Bacillati</taxon>
        <taxon>Actinomycetota</taxon>
        <taxon>Actinomycetes</taxon>
        <taxon>Kitasatosporales</taxon>
        <taxon>Streptomycetaceae</taxon>
        <taxon>Streptomyces</taxon>
    </lineage>
</organism>
<gene>
    <name evidence="4" type="ORF">SAMN05421870_108282</name>
</gene>
<dbReference type="STRING" id="943816.AN217_06490"/>
<dbReference type="PANTHER" id="PTHR43540">
    <property type="entry name" value="PEROXYUREIDOACRYLATE/UREIDOACRYLATE AMIDOHYDROLASE-RELATED"/>
    <property type="match status" value="1"/>
</dbReference>
<dbReference type="Proteomes" id="UP000182841">
    <property type="component" value="Unassembled WGS sequence"/>
</dbReference>
<name>A0A1H9UJU1_9ACTN</name>
<dbReference type="GO" id="GO:0016787">
    <property type="term" value="F:hydrolase activity"/>
    <property type="evidence" value="ECO:0007669"/>
    <property type="project" value="UniProtKB-KW"/>
</dbReference>
<dbReference type="AlphaFoldDB" id="A0A1H9UJU1"/>
<dbReference type="EMBL" id="FOGO01000008">
    <property type="protein sequence ID" value="SES09642.1"/>
    <property type="molecule type" value="Genomic_DNA"/>
</dbReference>
<dbReference type="InterPro" id="IPR000868">
    <property type="entry name" value="Isochorismatase-like_dom"/>
</dbReference>
<evidence type="ECO:0000259" key="3">
    <source>
        <dbReference type="Pfam" id="PF00857"/>
    </source>
</evidence>
<protein>
    <submittedName>
        <fullName evidence="4">Nicotinamidase-related amidase</fullName>
    </submittedName>
</protein>
<evidence type="ECO:0000313" key="4">
    <source>
        <dbReference type="EMBL" id="SES09642.1"/>
    </source>
</evidence>
<dbReference type="InterPro" id="IPR036380">
    <property type="entry name" value="Isochorismatase-like_sf"/>
</dbReference>
<dbReference type="SUPFAM" id="SSF52499">
    <property type="entry name" value="Isochorismatase-like hydrolases"/>
    <property type="match status" value="1"/>
</dbReference>
<evidence type="ECO:0000256" key="2">
    <source>
        <dbReference type="SAM" id="MobiDB-lite"/>
    </source>
</evidence>
<keyword evidence="5" id="KW-1185">Reference proteome</keyword>
<reference evidence="5" key="1">
    <citation type="submission" date="2016-10" db="EMBL/GenBank/DDBJ databases">
        <authorList>
            <person name="Varghese N."/>
            <person name="Submissions S."/>
        </authorList>
    </citation>
    <scope>NUCLEOTIDE SEQUENCE [LARGE SCALE GENOMIC DNA]</scope>
    <source>
        <strain evidence="5">CGMCC 4.6825</strain>
    </source>
</reference>
<dbReference type="Gene3D" id="3.40.50.850">
    <property type="entry name" value="Isochorismatase-like"/>
    <property type="match status" value="1"/>
</dbReference>
<sequence>MNRALLVIDVQESFRARTAIWTTLADPDITEPVNRLVRLARAAGDQVIWVLHTEPGSGNVFDPEQGHVRLMSELDQPSAGEPVLHKTAHNAFTTTPLQQVLTSSGVTELVVCGIRTEQCVETTTRVASDLGYRVSFAVDATTTNPVGGLSAEAVVERTVAVLRDRFARITTVAELEAERETGLAAGTDAGPDAGPDEGPDEGPGTGAAAGPVEGDPAHLAASSA</sequence>
<proteinExistence type="predicted"/>
<keyword evidence="1" id="KW-0378">Hydrolase</keyword>
<evidence type="ECO:0000313" key="5">
    <source>
        <dbReference type="Proteomes" id="UP000182841"/>
    </source>
</evidence>
<evidence type="ECO:0000256" key="1">
    <source>
        <dbReference type="ARBA" id="ARBA00022801"/>
    </source>
</evidence>
<feature type="domain" description="Isochorismatase-like" evidence="3">
    <location>
        <begin position="4"/>
        <end position="174"/>
    </location>
</feature>
<dbReference type="Pfam" id="PF00857">
    <property type="entry name" value="Isochorismatase"/>
    <property type="match status" value="1"/>
</dbReference>
<accession>A0A1H9UJU1</accession>
<feature type="region of interest" description="Disordered" evidence="2">
    <location>
        <begin position="179"/>
        <end position="224"/>
    </location>
</feature>
<dbReference type="OrthoDB" id="9794942at2"/>
<feature type="compositionally biased region" description="Low complexity" evidence="2">
    <location>
        <begin position="184"/>
        <end position="193"/>
    </location>
</feature>